<name>A0AAW1RG16_9CHLO</name>
<comment type="similarity">
    <text evidence="2 8">Belongs to the syntaxin family.</text>
</comment>
<evidence type="ECO:0000256" key="6">
    <source>
        <dbReference type="ARBA" id="ARBA00022989"/>
    </source>
</evidence>
<feature type="region of interest" description="Disordered" evidence="9">
    <location>
        <begin position="1"/>
        <end position="38"/>
    </location>
</feature>
<dbReference type="GO" id="GO:0006886">
    <property type="term" value="P:intracellular protein transport"/>
    <property type="evidence" value="ECO:0007669"/>
    <property type="project" value="InterPro"/>
</dbReference>
<keyword evidence="5" id="KW-0653">Protein transport</keyword>
<evidence type="ECO:0000259" key="11">
    <source>
        <dbReference type="PROSITE" id="PS50192"/>
    </source>
</evidence>
<dbReference type="GO" id="GO:0031201">
    <property type="term" value="C:SNARE complex"/>
    <property type="evidence" value="ECO:0007669"/>
    <property type="project" value="TreeGrafter"/>
</dbReference>
<dbReference type="InterPro" id="IPR010989">
    <property type="entry name" value="SNARE"/>
</dbReference>
<dbReference type="GO" id="GO:0048278">
    <property type="term" value="P:vesicle docking"/>
    <property type="evidence" value="ECO:0007669"/>
    <property type="project" value="TreeGrafter"/>
</dbReference>
<keyword evidence="4 10" id="KW-0812">Transmembrane</keyword>
<keyword evidence="6 10" id="KW-1133">Transmembrane helix</keyword>
<dbReference type="InterPro" id="IPR045242">
    <property type="entry name" value="Syntaxin"/>
</dbReference>
<dbReference type="GO" id="GO:0000149">
    <property type="term" value="F:SNARE binding"/>
    <property type="evidence" value="ECO:0007669"/>
    <property type="project" value="TreeGrafter"/>
</dbReference>
<dbReference type="InterPro" id="IPR000727">
    <property type="entry name" value="T_SNARE_dom"/>
</dbReference>
<dbReference type="SMART" id="SM00397">
    <property type="entry name" value="t_SNARE"/>
    <property type="match status" value="1"/>
</dbReference>
<dbReference type="EMBL" id="JALJOU010000039">
    <property type="protein sequence ID" value="KAK9832699.1"/>
    <property type="molecule type" value="Genomic_DNA"/>
</dbReference>
<dbReference type="FunFam" id="1.20.5.110:FF:000008">
    <property type="entry name" value="Syntaxin 132"/>
    <property type="match status" value="1"/>
</dbReference>
<evidence type="ECO:0000256" key="2">
    <source>
        <dbReference type="ARBA" id="ARBA00009063"/>
    </source>
</evidence>
<dbReference type="GO" id="GO:0006906">
    <property type="term" value="P:vesicle fusion"/>
    <property type="evidence" value="ECO:0007669"/>
    <property type="project" value="TreeGrafter"/>
</dbReference>
<dbReference type="PROSITE" id="PS00914">
    <property type="entry name" value="SYNTAXIN"/>
    <property type="match status" value="1"/>
</dbReference>
<dbReference type="PROSITE" id="PS50192">
    <property type="entry name" value="T_SNARE"/>
    <property type="match status" value="1"/>
</dbReference>
<evidence type="ECO:0000256" key="10">
    <source>
        <dbReference type="SAM" id="Phobius"/>
    </source>
</evidence>
<evidence type="ECO:0000256" key="7">
    <source>
        <dbReference type="ARBA" id="ARBA00023136"/>
    </source>
</evidence>
<dbReference type="Proteomes" id="UP001445335">
    <property type="component" value="Unassembled WGS sequence"/>
</dbReference>
<dbReference type="GO" id="GO:0012505">
    <property type="term" value="C:endomembrane system"/>
    <property type="evidence" value="ECO:0007669"/>
    <property type="project" value="TreeGrafter"/>
</dbReference>
<reference evidence="12 13" key="1">
    <citation type="journal article" date="2024" name="Nat. Commun.">
        <title>Phylogenomics reveals the evolutionary origins of lichenization in chlorophyte algae.</title>
        <authorList>
            <person name="Puginier C."/>
            <person name="Libourel C."/>
            <person name="Otte J."/>
            <person name="Skaloud P."/>
            <person name="Haon M."/>
            <person name="Grisel S."/>
            <person name="Petersen M."/>
            <person name="Berrin J.G."/>
            <person name="Delaux P.M."/>
            <person name="Dal Grande F."/>
            <person name="Keller J."/>
        </authorList>
    </citation>
    <scope>NUCLEOTIDE SEQUENCE [LARGE SCALE GENOMIC DNA]</scope>
    <source>
        <strain evidence="12 13">SAG 245.80</strain>
    </source>
</reference>
<dbReference type="Gene3D" id="1.20.58.70">
    <property type="match status" value="1"/>
</dbReference>
<proteinExistence type="inferred from homology"/>
<dbReference type="PANTHER" id="PTHR19957">
    <property type="entry name" value="SYNTAXIN"/>
    <property type="match status" value="1"/>
</dbReference>
<dbReference type="Pfam" id="PF05739">
    <property type="entry name" value="SNARE"/>
    <property type="match status" value="1"/>
</dbReference>
<evidence type="ECO:0000313" key="13">
    <source>
        <dbReference type="Proteomes" id="UP001445335"/>
    </source>
</evidence>
<dbReference type="InterPro" id="IPR006011">
    <property type="entry name" value="Syntaxin_N"/>
</dbReference>
<keyword evidence="13" id="KW-1185">Reference proteome</keyword>
<keyword evidence="7 10" id="KW-0472">Membrane</keyword>
<comment type="subcellular location">
    <subcellularLocation>
        <location evidence="1">Membrane</location>
        <topology evidence="1">Single-pass type IV membrane protein</topology>
    </subcellularLocation>
</comment>
<dbReference type="SMART" id="SM00503">
    <property type="entry name" value="SynN"/>
    <property type="match status" value="1"/>
</dbReference>
<dbReference type="CDD" id="cd00179">
    <property type="entry name" value="SynN"/>
    <property type="match status" value="1"/>
</dbReference>
<sequence>MNDLLASVKGTEVPGRPGVATEQHDLEAGLPPAETSTNDKQMDVFFESVATIKALLLDIRRKQGELQAAHERSKMVTRTDDMKRVRDQMQDDITEVGRIAHKAKGRLEALDKANEAAHRKAGCGPGSSSERTRTAVTAALKKKLKDIMGDFQVLRQRLNEEYREVVERRVYTVTGERASEAEIDRMIETGESETIFQKAILEQGRGHVLDTLVEIQERHAAVRELERSLLDLHQVFLDMAVLVEAQGEMLDNIESQVSKARDHVESGVTHLVEAKKMQKKTRKLMCCILVTVLIIIALIVILVVKPWNLVNKQQ</sequence>
<dbReference type="Pfam" id="PF00804">
    <property type="entry name" value="Syntaxin"/>
    <property type="match status" value="1"/>
</dbReference>
<evidence type="ECO:0000256" key="5">
    <source>
        <dbReference type="ARBA" id="ARBA00022927"/>
    </source>
</evidence>
<dbReference type="Gene3D" id="1.20.5.110">
    <property type="match status" value="1"/>
</dbReference>
<evidence type="ECO:0000313" key="12">
    <source>
        <dbReference type="EMBL" id="KAK9832699.1"/>
    </source>
</evidence>
<dbReference type="InterPro" id="IPR006012">
    <property type="entry name" value="Syntaxin/epimorphin_CS"/>
</dbReference>
<protein>
    <recommendedName>
        <fullName evidence="11">t-SNARE coiled-coil homology domain-containing protein</fullName>
    </recommendedName>
</protein>
<dbReference type="GO" id="GO:0006887">
    <property type="term" value="P:exocytosis"/>
    <property type="evidence" value="ECO:0007669"/>
    <property type="project" value="TreeGrafter"/>
</dbReference>
<feature type="domain" description="T-SNARE coiled-coil homology" evidence="11">
    <location>
        <begin position="212"/>
        <end position="274"/>
    </location>
</feature>
<evidence type="ECO:0000256" key="9">
    <source>
        <dbReference type="SAM" id="MobiDB-lite"/>
    </source>
</evidence>
<organism evidence="12 13">
    <name type="scientific">Elliptochloris bilobata</name>
    <dbReference type="NCBI Taxonomy" id="381761"/>
    <lineage>
        <taxon>Eukaryota</taxon>
        <taxon>Viridiplantae</taxon>
        <taxon>Chlorophyta</taxon>
        <taxon>core chlorophytes</taxon>
        <taxon>Trebouxiophyceae</taxon>
        <taxon>Trebouxiophyceae incertae sedis</taxon>
        <taxon>Elliptochloris clade</taxon>
        <taxon>Elliptochloris</taxon>
    </lineage>
</organism>
<comment type="caution">
    <text evidence="12">The sequence shown here is derived from an EMBL/GenBank/DDBJ whole genome shotgun (WGS) entry which is preliminary data.</text>
</comment>
<keyword evidence="3" id="KW-0813">Transport</keyword>
<dbReference type="SUPFAM" id="SSF47661">
    <property type="entry name" value="t-snare proteins"/>
    <property type="match status" value="1"/>
</dbReference>
<evidence type="ECO:0000256" key="4">
    <source>
        <dbReference type="ARBA" id="ARBA00022692"/>
    </source>
</evidence>
<feature type="transmembrane region" description="Helical" evidence="10">
    <location>
        <begin position="284"/>
        <end position="304"/>
    </location>
</feature>
<gene>
    <name evidence="12" type="ORF">WJX81_001248</name>
</gene>
<dbReference type="GO" id="GO:0005484">
    <property type="term" value="F:SNAP receptor activity"/>
    <property type="evidence" value="ECO:0007669"/>
    <property type="project" value="InterPro"/>
</dbReference>
<evidence type="ECO:0000256" key="8">
    <source>
        <dbReference type="RuleBase" id="RU003858"/>
    </source>
</evidence>
<evidence type="ECO:0000256" key="1">
    <source>
        <dbReference type="ARBA" id="ARBA00004211"/>
    </source>
</evidence>
<dbReference type="PANTHER" id="PTHR19957:SF307">
    <property type="entry name" value="PROTEIN SSO1-RELATED"/>
    <property type="match status" value="1"/>
</dbReference>
<dbReference type="GO" id="GO:0005886">
    <property type="term" value="C:plasma membrane"/>
    <property type="evidence" value="ECO:0007669"/>
    <property type="project" value="TreeGrafter"/>
</dbReference>
<evidence type="ECO:0000256" key="3">
    <source>
        <dbReference type="ARBA" id="ARBA00022448"/>
    </source>
</evidence>
<dbReference type="AlphaFoldDB" id="A0AAW1RG16"/>
<dbReference type="CDD" id="cd15848">
    <property type="entry name" value="SNARE_syntaxin1-like"/>
    <property type="match status" value="1"/>
</dbReference>
<accession>A0AAW1RG16</accession>